<dbReference type="EMBL" id="JAASRS010000001">
    <property type="protein sequence ID" value="NIK13778.1"/>
    <property type="molecule type" value="Genomic_DNA"/>
</dbReference>
<evidence type="ECO:0000256" key="1">
    <source>
        <dbReference type="SAM" id="MobiDB-lite"/>
    </source>
</evidence>
<name>A0A846M9Z5_9BACL</name>
<dbReference type="AlphaFoldDB" id="A0A846M9Z5"/>
<dbReference type="Proteomes" id="UP000532769">
    <property type="component" value="Unassembled WGS sequence"/>
</dbReference>
<accession>A0A846M9Z5</accession>
<protein>
    <submittedName>
        <fullName evidence="2">Uncharacterized protein</fullName>
    </submittedName>
</protein>
<sequence length="153" mass="17957">MMNQQCRVRYIHELFRSNPDLFNHKLVPEIKTKGQSRVVATLPLNNHNIYGEAVLFINEKLDENGHIEEYHYGWELSQRKKPIGKSTRHITAFGKQDHPKPPHQVSTNPYHHHHVPGDIVPRKATSVKDLETVVAIIREYIVRHEEYNENHSF</sequence>
<gene>
    <name evidence="2" type="ORF">BDD39_000288</name>
</gene>
<comment type="caution">
    <text evidence="2">The sequence shown here is derived from an EMBL/GenBank/DDBJ whole genome shotgun (WGS) entry which is preliminary data.</text>
</comment>
<dbReference type="InterPro" id="IPR045397">
    <property type="entry name" value="TumE-like"/>
</dbReference>
<keyword evidence="3" id="KW-1185">Reference proteome</keyword>
<feature type="region of interest" description="Disordered" evidence="1">
    <location>
        <begin position="94"/>
        <end position="114"/>
    </location>
</feature>
<reference evidence="2 3" key="1">
    <citation type="submission" date="2020-03" db="EMBL/GenBank/DDBJ databases">
        <title>Genomic Encyclopedia of Archaeal and Bacterial Type Strains, Phase II (KMG-II): from individual species to whole genera.</title>
        <authorList>
            <person name="Goeker M."/>
        </authorList>
    </citation>
    <scope>NUCLEOTIDE SEQUENCE [LARGE SCALE GENOMIC DNA]</scope>
    <source>
        <strain evidence="2 3">DSM 4749</strain>
    </source>
</reference>
<evidence type="ECO:0000313" key="2">
    <source>
        <dbReference type="EMBL" id="NIK13778.1"/>
    </source>
</evidence>
<proteinExistence type="predicted"/>
<evidence type="ECO:0000313" key="3">
    <source>
        <dbReference type="Proteomes" id="UP000532769"/>
    </source>
</evidence>
<dbReference type="Pfam" id="PF20126">
    <property type="entry name" value="TumE"/>
    <property type="match status" value="1"/>
</dbReference>
<organism evidence="2 3">
    <name type="scientific">Saccharococcus thermophilus</name>
    <dbReference type="NCBI Taxonomy" id="29396"/>
    <lineage>
        <taxon>Bacteria</taxon>
        <taxon>Bacillati</taxon>
        <taxon>Bacillota</taxon>
        <taxon>Bacilli</taxon>
        <taxon>Bacillales</taxon>
        <taxon>Anoxybacillaceae</taxon>
        <taxon>Saccharococcus</taxon>
    </lineage>
</organism>